<protein>
    <recommendedName>
        <fullName evidence="1">Fe2OG dioxygenase domain-containing protein</fullName>
    </recommendedName>
</protein>
<dbReference type="SUPFAM" id="SSF51197">
    <property type="entry name" value="Clavaminate synthase-like"/>
    <property type="match status" value="1"/>
</dbReference>
<feature type="domain" description="Fe2OG dioxygenase" evidence="1">
    <location>
        <begin position="1"/>
        <end position="81"/>
    </location>
</feature>
<dbReference type="InterPro" id="IPR027443">
    <property type="entry name" value="IPNS-like_sf"/>
</dbReference>
<reference evidence="2 3" key="1">
    <citation type="submission" date="2024-02" db="EMBL/GenBank/DDBJ databases">
        <authorList>
            <person name="Vignale AGUSTIN F."/>
            <person name="Sosa J E."/>
            <person name="Modenutti C."/>
        </authorList>
    </citation>
    <scope>NUCLEOTIDE SEQUENCE [LARGE SCALE GENOMIC DNA]</scope>
</reference>
<dbReference type="Pfam" id="PF03171">
    <property type="entry name" value="2OG-FeII_Oxy"/>
    <property type="match status" value="1"/>
</dbReference>
<organism evidence="2 3">
    <name type="scientific">Ilex paraguariensis</name>
    <name type="common">yerba mate</name>
    <dbReference type="NCBI Taxonomy" id="185542"/>
    <lineage>
        <taxon>Eukaryota</taxon>
        <taxon>Viridiplantae</taxon>
        <taxon>Streptophyta</taxon>
        <taxon>Embryophyta</taxon>
        <taxon>Tracheophyta</taxon>
        <taxon>Spermatophyta</taxon>
        <taxon>Magnoliopsida</taxon>
        <taxon>eudicotyledons</taxon>
        <taxon>Gunneridae</taxon>
        <taxon>Pentapetalae</taxon>
        <taxon>asterids</taxon>
        <taxon>campanulids</taxon>
        <taxon>Aquifoliales</taxon>
        <taxon>Aquifoliaceae</taxon>
        <taxon>Ilex</taxon>
    </lineage>
</organism>
<keyword evidence="3" id="KW-1185">Reference proteome</keyword>
<accession>A0ABC8SXL8</accession>
<dbReference type="InterPro" id="IPR050231">
    <property type="entry name" value="Iron_ascorbate_oxido_reductase"/>
</dbReference>
<dbReference type="PROSITE" id="PS51471">
    <property type="entry name" value="FE2OG_OXY"/>
    <property type="match status" value="1"/>
</dbReference>
<dbReference type="PANTHER" id="PTHR47990">
    <property type="entry name" value="2-OXOGLUTARATE (2OG) AND FE(II)-DEPENDENT OXYGENASE SUPERFAMILY PROTEIN-RELATED"/>
    <property type="match status" value="1"/>
</dbReference>
<dbReference type="AlphaFoldDB" id="A0ABC8SXL8"/>
<dbReference type="Proteomes" id="UP001642360">
    <property type="component" value="Unassembled WGS sequence"/>
</dbReference>
<comment type="caution">
    <text evidence="2">The sequence shown here is derived from an EMBL/GenBank/DDBJ whole genome shotgun (WGS) entry which is preliminary data.</text>
</comment>
<feature type="non-terminal residue" evidence="2">
    <location>
        <position position="1"/>
    </location>
</feature>
<dbReference type="EMBL" id="CAUOFW020003724">
    <property type="protein sequence ID" value="CAK9161678.1"/>
    <property type="molecule type" value="Genomic_DNA"/>
</dbReference>
<gene>
    <name evidence="2" type="ORF">ILEXP_LOCUS30499</name>
</gene>
<dbReference type="InterPro" id="IPR005123">
    <property type="entry name" value="Oxoglu/Fe-dep_dioxygenase_dom"/>
</dbReference>
<dbReference type="InterPro" id="IPR044861">
    <property type="entry name" value="IPNS-like_FE2OG_OXY"/>
</dbReference>
<proteinExistence type="predicted"/>
<dbReference type="Gene3D" id="2.60.120.330">
    <property type="entry name" value="B-lactam Antibiotic, Isopenicillin N Synthase, Chain"/>
    <property type="match status" value="1"/>
</dbReference>
<evidence type="ECO:0000313" key="3">
    <source>
        <dbReference type="Proteomes" id="UP001642360"/>
    </source>
</evidence>
<evidence type="ECO:0000313" key="2">
    <source>
        <dbReference type="EMBL" id="CAK9161678.1"/>
    </source>
</evidence>
<name>A0ABC8SXL8_9AQUA</name>
<sequence length="129" mass="14597">GIIPHSDMPFLTILLQDNVGGLQVLHQNQWVHLKPLQGSLIANIGDLMQLITNDKFKSVEHRVLAASVKPRVSVACFFYQSTRSISRPIGPIEELQGPPLYKKVLFTDYVVRYRSDRKNCLGTLAHFKL</sequence>
<evidence type="ECO:0000259" key="1">
    <source>
        <dbReference type="PROSITE" id="PS51471"/>
    </source>
</evidence>